<evidence type="ECO:0000313" key="3">
    <source>
        <dbReference type="Proteomes" id="UP001590951"/>
    </source>
</evidence>
<comment type="caution">
    <text evidence="2">The sequence shown here is derived from an EMBL/GenBank/DDBJ whole genome shotgun (WGS) entry which is preliminary data.</text>
</comment>
<proteinExistence type="predicted"/>
<protein>
    <submittedName>
        <fullName evidence="2">Uncharacterized protein</fullName>
    </submittedName>
</protein>
<feature type="compositionally biased region" description="Low complexity" evidence="1">
    <location>
        <begin position="535"/>
        <end position="547"/>
    </location>
</feature>
<feature type="compositionally biased region" description="Polar residues" evidence="1">
    <location>
        <begin position="844"/>
        <end position="864"/>
    </location>
</feature>
<sequence>MSSLGSWMKIHSPQGFRSVNSGLDIHAYSLTNANFQVLRAHLHDMANTTGNLASSRDLQASFENNPPNSSAIVDCVQQRSKHNLPHNPPTTAMPQRDQNVTPPSRPIPSDDAQFDYGRRANRTATRKPAKRVYSIETLLKLRETQSAVPVILRVKPESIAENIFQYTGVVSTRRLPTRSRGLSDMSNISRRSIDYDHHAAFKSAGSSSAIQTLRQSVAPPATSALQRNDGFFRFLKQHASPPHQRVTAGGRIVPVGPSSPPPIFDFASLNGLVRDRPPAATAGQKEGNLNIKTPYPQTVQTQTIPSMTLGGYLANQGDSTNGQQVTSASSMQASVSYNNVALGNQPFVTSAVQMSTTVMPLGAFPDGSNIISFNGTNYRTYWNGMSLVMEPLSATPLPAESQMYAAAAAAYSQPPLKIPHLAFVNQPIQATASLMPLASASNEARTHALRLNGHSQHQAAGDENEEDKKAQLSNLDRYLALHHYNITPEERTAFVSQRRHLIEEIDKIRARKEQTKRTIPIIQPATGALITPAGQPNSQSQNSSVSPMGQLGVAQKSAPTKTGANNGCLSPAAPTFVPRSMQNAHSVSQGACPGKEDTKQNEQGEVFEPRAVQKTTLNIMDISNTAISRKGKALHADTSNIPIASHKEESLCSVLDPSDPAIRVIEYEDIEYAARYLYNWTLDTKTFCTTVEEFQEAIRRVREQARMFGCAGGSSKDPAYDAEQDLWWAICERDPIPLPTKIPDHVTNPRSWNWNDSAFNCRRKWAPWPGPACEHARNSPRLSGWDPAITDSMKDLIDVSRSYYALKGQLPSVPFRDYAYDRHGNKVKIEPEVTDPAASFGASRRQTNIDRSSTNRINEATQDAPTVESKALKDLTTSDLNGRRIGPIRTSRAKSSRKKNFTDGDVLRPMPTLSADKPTEPKANADPGIHTALPASTTLIPDARAGTATRMSQPRTRPYQPYVEDYPETPKPRHRRVDFQGSPTPRKDATSTSSNFHESRDLNFKDAKAAKPSEQVYQQNSETYNIYGKPQDIDDLWSGPAADPITLEYLARLKTWRPGDPDVLEIMQAEANERAEHDLSLPEESSYELQGEYTGHIGNLANYGNYEASVSTASCPPSKEYLGDWNTGDLSAHTRSQWGTDDDIQSFESHDPWGATNNDAQSTTHKAGKTAKVSIPSTAYTPGPSVSDYGIGIFSGGFGDRKAFDEDEFESINVPRQANKDSHHFLRNMLKSPSYNLSQAQKAAEQVSVALKSSRNNKISDAKAIKTTCTGNKENATFNGPSDFNSTSREDLSRSISSFKSLPDVSISKAPSSLASSIYQAHGSLPQLESVGRAYTAVVRHDRRNQLPQSPVRVNLPSHNAYASGQATPGLASRNCDNADGYNISANHRMPVNFGFDGGSDATAPEKNDTLTSNLHTNPNFDYKVVRTADYETPRPAPNNERHRGEVEDFFRDLVEKDQKEMSDHKRADTDRAA</sequence>
<feature type="region of interest" description="Disordered" evidence="1">
    <location>
        <begin position="831"/>
        <end position="1012"/>
    </location>
</feature>
<dbReference type="Proteomes" id="UP001590951">
    <property type="component" value="Unassembled WGS sequence"/>
</dbReference>
<feature type="region of interest" description="Disordered" evidence="1">
    <location>
        <begin position="81"/>
        <end position="114"/>
    </location>
</feature>
<keyword evidence="3" id="KW-1185">Reference proteome</keyword>
<evidence type="ECO:0000256" key="1">
    <source>
        <dbReference type="SAM" id="MobiDB-lite"/>
    </source>
</evidence>
<feature type="compositionally biased region" description="Polar residues" evidence="1">
    <location>
        <begin position="89"/>
        <end position="102"/>
    </location>
</feature>
<reference evidence="2 3" key="1">
    <citation type="submission" date="2024-09" db="EMBL/GenBank/DDBJ databases">
        <title>Rethinking Asexuality: The Enigmatic Case of Functional Sexual Genes in Lepraria (Stereocaulaceae).</title>
        <authorList>
            <person name="Doellman M."/>
            <person name="Sun Y."/>
            <person name="Barcenas-Pena A."/>
            <person name="Lumbsch H.T."/>
            <person name="Grewe F."/>
        </authorList>
    </citation>
    <scope>NUCLEOTIDE SEQUENCE [LARGE SCALE GENOMIC DNA]</scope>
    <source>
        <strain evidence="2 3">Grewe 0041</strain>
    </source>
</reference>
<evidence type="ECO:0000313" key="2">
    <source>
        <dbReference type="EMBL" id="KAL2055668.1"/>
    </source>
</evidence>
<accession>A0ABR4BE07</accession>
<name>A0ABR4BE07_9LECA</name>
<gene>
    <name evidence="2" type="ORF">ABVK25_003910</name>
</gene>
<feature type="compositionally biased region" description="Basic and acidic residues" evidence="1">
    <location>
        <begin position="997"/>
        <end position="1011"/>
    </location>
</feature>
<feature type="compositionally biased region" description="Polar residues" evidence="1">
    <location>
        <begin position="580"/>
        <end position="589"/>
    </location>
</feature>
<feature type="compositionally biased region" description="Polar residues" evidence="1">
    <location>
        <begin position="557"/>
        <end position="568"/>
    </location>
</feature>
<feature type="region of interest" description="Disordered" evidence="1">
    <location>
        <begin position="1454"/>
        <end position="1474"/>
    </location>
</feature>
<organism evidence="2 3">
    <name type="scientific">Lepraria finkii</name>
    <dbReference type="NCBI Taxonomy" id="1340010"/>
    <lineage>
        <taxon>Eukaryota</taxon>
        <taxon>Fungi</taxon>
        <taxon>Dikarya</taxon>
        <taxon>Ascomycota</taxon>
        <taxon>Pezizomycotina</taxon>
        <taxon>Lecanoromycetes</taxon>
        <taxon>OSLEUM clade</taxon>
        <taxon>Lecanoromycetidae</taxon>
        <taxon>Lecanorales</taxon>
        <taxon>Lecanorineae</taxon>
        <taxon>Stereocaulaceae</taxon>
        <taxon>Lepraria</taxon>
    </lineage>
</organism>
<feature type="region of interest" description="Disordered" evidence="1">
    <location>
        <begin position="528"/>
        <end position="607"/>
    </location>
</feature>
<dbReference type="EMBL" id="JBHFEH010000010">
    <property type="protein sequence ID" value="KAL2055668.1"/>
    <property type="molecule type" value="Genomic_DNA"/>
</dbReference>